<dbReference type="Proteomes" id="UP000605848">
    <property type="component" value="Unassembled WGS sequence"/>
</dbReference>
<dbReference type="GO" id="GO:0005886">
    <property type="term" value="C:plasma membrane"/>
    <property type="evidence" value="ECO:0007669"/>
    <property type="project" value="InterPro"/>
</dbReference>
<reference evidence="6" key="1">
    <citation type="submission" date="2021-01" db="EMBL/GenBank/DDBJ databases">
        <title>Microvirga sp.</title>
        <authorList>
            <person name="Kim M.K."/>
        </authorList>
    </citation>
    <scope>NUCLEOTIDE SEQUENCE</scope>
    <source>
        <strain evidence="6">5420S-16</strain>
    </source>
</reference>
<gene>
    <name evidence="6" type="ORF">JKG68_01205</name>
</gene>
<sequence>MNKLRRHLTLFAAAVTLTLAFFWLVAGSPSRAQTDQGVLASLISRVLSTPTTRVSIGGIEGALSSNAVIRDVRISDRDGVWLSVDRARLVWSRTALLRGRLQVDELAIDRLQLLRKPLPAEEDAAVSDEPILPELPVQVVVTRFALQELALGEPLLGTAARLSAQGSARIGNPSEGLDLAFTARRLDAPGQLSIDLDYVPQTNRLALELTHQEPAGGIAARLLDLPGLPPVDLRLAGQGPLSDFAARLDFSAGPTIGAQGGARVSRAGAAYQVGVDLAARIEGLLPAPVAPVFSGTTQLVGNVTVGDDGGLRFQPVRITSNVASFDMTGTVNPDRVLDLALRARALPTDGTRTRAGEAEIARLVFDGTVQGAATAPRVNGTLDAAEVRLPQGTLQALNARVTMNPVEGTSPPDRFSFAIDANATGIQPADRALARAIGTTLAINSRGSFDLQGVASVETARIETSTARAGFTGRVGGSIIDGTLEAGIPALAPFSGIAGRPLRGSASLTARLTGNPNRYDIAAAIDSRLQDLSTGTPALDGLLGRTFTAAGTVRRIPNGFAFDDLRVDGAHLDARIDGRATQSAADLGLSVTIDELRRVDERVSSGRAAVTARLSGSLERPDVTGTATLTDVRALSRAIPRLVIGLDAKDVTGALDASLTLDGQVSGKPATGTLHLAKPPEGGWLLDRLDVDIGSVALDGNIRLGPDLLAQGEISLSGSNFDDLSPLVLTKLDGALDARISLTARNGGQDATVTANGSRFAVADVTVRDFDTRLAVSDLYRRPVIDGTVTADAVTAAGQTYRTVRLVAEGTPEASRFTASAVGQGFNLDAQGRVVPGDATRIELATFSARRGGRRLALAQPATITLQGGAVTLSGVVIAADQGRVALSGTVGDRLDLSVDIRNLPLQAAEIVVPGLGLAGTVNGNAAIGGTLDNPGGTYRLNVSGLATPQTRQAGLPPLGIEAQGRLADQRAGIDARVNLGQAGALQVSGSFPLSASDDLALRVAGRTDLAVANSILSPAGRRLTGAANLDLSIAGTLADPRIQGAVTIANGSFVDSLQGIQLNGIAGRLSARGQVLAIESLSAQTPNGGTLAARGQITIDPAAGLPSEIRITGSRAQLVSNETVEAIADLDLSITGALLSRPRAAGRIDIITMNVSVPDRLPTTLRPLPGTKHVRPTPTAAARLALAQRRQSAAARGTPFSADLDLTLTAQNRIFVRGRGINAELGGDLRLQGTSRDPIAIGAFDLRRGRFDLLGQRIDFVRGRLDFTGDLTPSLDFLAETQAGDVTARIGVTGPASSPEFTFSSSPDLPQDEVLSRILFQRPSGGLSAGQALQLAQAVAQLSGGTGTDAFERLRRSLGVDSLDITVGAGGGPAVGVSRYISDNVRVGVRAGAQPEESGVTVDIDLTRRLKAQGEVNAQGGTSVGVGFEMEY</sequence>
<proteinExistence type="predicted"/>
<dbReference type="GO" id="GO:0009306">
    <property type="term" value="P:protein secretion"/>
    <property type="evidence" value="ECO:0007669"/>
    <property type="project" value="InterPro"/>
</dbReference>
<name>A0A936Z893_9HYPH</name>
<dbReference type="EMBL" id="JAEQMY010000001">
    <property type="protein sequence ID" value="MBL0402580.1"/>
    <property type="molecule type" value="Genomic_DNA"/>
</dbReference>
<evidence type="ECO:0000256" key="2">
    <source>
        <dbReference type="ARBA" id="ARBA00022692"/>
    </source>
</evidence>
<evidence type="ECO:0000313" key="6">
    <source>
        <dbReference type="EMBL" id="MBL0402580.1"/>
    </source>
</evidence>
<dbReference type="InterPro" id="IPR007452">
    <property type="entry name" value="TamB_C"/>
</dbReference>
<accession>A0A936Z893</accession>
<evidence type="ECO:0000259" key="5">
    <source>
        <dbReference type="Pfam" id="PF04357"/>
    </source>
</evidence>
<evidence type="ECO:0000256" key="3">
    <source>
        <dbReference type="ARBA" id="ARBA00022989"/>
    </source>
</evidence>
<comment type="caution">
    <text evidence="6">The sequence shown here is derived from an EMBL/GenBank/DDBJ whole genome shotgun (WGS) entry which is preliminary data.</text>
</comment>
<keyword evidence="4" id="KW-0472">Membrane</keyword>
<dbReference type="PANTHER" id="PTHR36985:SF1">
    <property type="entry name" value="TRANSLOCATION AND ASSEMBLY MODULE SUBUNIT TAMB"/>
    <property type="match status" value="1"/>
</dbReference>
<keyword evidence="2" id="KW-0812">Transmembrane</keyword>
<comment type="subcellular location">
    <subcellularLocation>
        <location evidence="1">Membrane</location>
        <topology evidence="1">Single-pass membrane protein</topology>
    </subcellularLocation>
</comment>
<dbReference type="PANTHER" id="PTHR36985">
    <property type="entry name" value="TRANSLOCATION AND ASSEMBLY MODULE SUBUNIT TAMB"/>
    <property type="match status" value="1"/>
</dbReference>
<dbReference type="RefSeq" id="WP_202055253.1">
    <property type="nucleotide sequence ID" value="NZ_JAEQMY010000001.1"/>
</dbReference>
<dbReference type="Pfam" id="PF04357">
    <property type="entry name" value="TamB"/>
    <property type="match status" value="1"/>
</dbReference>
<keyword evidence="3" id="KW-1133">Transmembrane helix</keyword>
<evidence type="ECO:0000313" key="7">
    <source>
        <dbReference type="Proteomes" id="UP000605848"/>
    </source>
</evidence>
<feature type="domain" description="Translocation and assembly module TamB C-terminal" evidence="5">
    <location>
        <begin position="1081"/>
        <end position="1433"/>
    </location>
</feature>
<organism evidence="6 7">
    <name type="scientific">Microvirga aerilata</name>
    <dbReference type="NCBI Taxonomy" id="670292"/>
    <lineage>
        <taxon>Bacteria</taxon>
        <taxon>Pseudomonadati</taxon>
        <taxon>Pseudomonadota</taxon>
        <taxon>Alphaproteobacteria</taxon>
        <taxon>Hyphomicrobiales</taxon>
        <taxon>Methylobacteriaceae</taxon>
        <taxon>Microvirga</taxon>
    </lineage>
</organism>
<evidence type="ECO:0000256" key="4">
    <source>
        <dbReference type="ARBA" id="ARBA00023136"/>
    </source>
</evidence>
<protein>
    <submittedName>
        <fullName evidence="6">Translocation/assembly module TamB domain-containing protein</fullName>
    </submittedName>
</protein>
<evidence type="ECO:0000256" key="1">
    <source>
        <dbReference type="ARBA" id="ARBA00004167"/>
    </source>
</evidence>
<keyword evidence="7" id="KW-1185">Reference proteome</keyword>